<comment type="caution">
    <text evidence="1">The sequence shown here is derived from an EMBL/GenBank/DDBJ whole genome shotgun (WGS) entry which is preliminary data.</text>
</comment>
<accession>A0ABT9NJT1</accession>
<organism evidence="1 2">
    <name type="scientific">Trueperella bonasi</name>
    <dbReference type="NCBI Taxonomy" id="312286"/>
    <lineage>
        <taxon>Bacteria</taxon>
        <taxon>Bacillati</taxon>
        <taxon>Actinomycetota</taxon>
        <taxon>Actinomycetes</taxon>
        <taxon>Actinomycetales</taxon>
        <taxon>Actinomycetaceae</taxon>
        <taxon>Trueperella</taxon>
    </lineage>
</organism>
<gene>
    <name evidence="1" type="ORF">J2S70_001675</name>
</gene>
<dbReference type="EMBL" id="JAUSQX010000001">
    <property type="protein sequence ID" value="MDP9807093.1"/>
    <property type="molecule type" value="Genomic_DNA"/>
</dbReference>
<sequence length="145" mass="15913">MRELSRWLAVCALFATLIGAGFGLAQTTTDWLAYAQTRVDSRNAAMTSGTWEELAALTVPDSPARRADEELWTWLETEGASVDTIVTQVHSAELIDRHGPVLEVRSVQVGAHVSTSESNNSATPICRRWHMRDGLLLDILPCPVP</sequence>
<dbReference type="RefSeq" id="WP_307683266.1">
    <property type="nucleotide sequence ID" value="NZ_JAUSQX010000001.1"/>
</dbReference>
<dbReference type="Proteomes" id="UP001243212">
    <property type="component" value="Unassembled WGS sequence"/>
</dbReference>
<evidence type="ECO:0000313" key="2">
    <source>
        <dbReference type="Proteomes" id="UP001243212"/>
    </source>
</evidence>
<evidence type="ECO:0008006" key="3">
    <source>
        <dbReference type="Google" id="ProtNLM"/>
    </source>
</evidence>
<name>A0ABT9NJT1_9ACTO</name>
<reference evidence="1 2" key="1">
    <citation type="submission" date="2023-07" db="EMBL/GenBank/DDBJ databases">
        <title>Sequencing the genomes of 1000 actinobacteria strains.</title>
        <authorList>
            <person name="Klenk H.-P."/>
        </authorList>
    </citation>
    <scope>NUCLEOTIDE SEQUENCE [LARGE SCALE GENOMIC DNA]</scope>
    <source>
        <strain evidence="1 2">DSM 17163</strain>
    </source>
</reference>
<evidence type="ECO:0000313" key="1">
    <source>
        <dbReference type="EMBL" id="MDP9807093.1"/>
    </source>
</evidence>
<protein>
    <recommendedName>
        <fullName evidence="3">Secreted protein</fullName>
    </recommendedName>
</protein>
<keyword evidence="2" id="KW-1185">Reference proteome</keyword>
<proteinExistence type="predicted"/>